<dbReference type="Proteomes" id="UP000247540">
    <property type="component" value="Unassembled WGS sequence"/>
</dbReference>
<evidence type="ECO:0000313" key="5">
    <source>
        <dbReference type="Proteomes" id="UP000247540"/>
    </source>
</evidence>
<comment type="similarity">
    <text evidence="3">Belongs to the FdhD family.</text>
</comment>
<dbReference type="PANTHER" id="PTHR30592">
    <property type="entry name" value="FORMATE DEHYDROGENASE"/>
    <property type="match status" value="1"/>
</dbReference>
<dbReference type="RefSeq" id="WP_110466518.1">
    <property type="nucleotide sequence ID" value="NZ_JAMOFZ010000022.1"/>
</dbReference>
<dbReference type="SUPFAM" id="SSF53927">
    <property type="entry name" value="Cytidine deaminase-like"/>
    <property type="match status" value="1"/>
</dbReference>
<comment type="caution">
    <text evidence="3">Lacks conserved residue(s) required for the propagation of feature annotation.</text>
</comment>
<dbReference type="Pfam" id="PF02634">
    <property type="entry name" value="FdhD-NarQ"/>
    <property type="match status" value="1"/>
</dbReference>
<evidence type="ECO:0000313" key="4">
    <source>
        <dbReference type="EMBL" id="PYE74866.1"/>
    </source>
</evidence>
<evidence type="ECO:0000256" key="2">
    <source>
        <dbReference type="ARBA" id="ARBA00023150"/>
    </source>
</evidence>
<dbReference type="EMBL" id="QJTC01000023">
    <property type="protein sequence ID" value="PYE74866.1"/>
    <property type="molecule type" value="Genomic_DNA"/>
</dbReference>
<dbReference type="GO" id="GO:0097163">
    <property type="term" value="F:sulfur carrier activity"/>
    <property type="evidence" value="ECO:0007669"/>
    <property type="project" value="UniProtKB-UniRule"/>
</dbReference>
<dbReference type="HAMAP" id="MF_00187">
    <property type="entry name" value="FdhD"/>
    <property type="match status" value="1"/>
</dbReference>
<accession>A0A318SDT9</accession>
<dbReference type="GO" id="GO:0016783">
    <property type="term" value="F:sulfurtransferase activity"/>
    <property type="evidence" value="ECO:0007669"/>
    <property type="project" value="InterPro"/>
</dbReference>
<keyword evidence="2 3" id="KW-0501">Molybdenum cofactor biosynthesis</keyword>
<dbReference type="NCBIfam" id="TIGR00129">
    <property type="entry name" value="fdhD_narQ"/>
    <property type="match status" value="1"/>
</dbReference>
<dbReference type="Gene3D" id="3.40.140.10">
    <property type="entry name" value="Cytidine Deaminase, domain 2"/>
    <property type="match status" value="1"/>
</dbReference>
<evidence type="ECO:0000256" key="3">
    <source>
        <dbReference type="HAMAP-Rule" id="MF_00187"/>
    </source>
</evidence>
<dbReference type="InterPro" id="IPR016193">
    <property type="entry name" value="Cytidine_deaminase-like"/>
</dbReference>
<dbReference type="GO" id="GO:0006777">
    <property type="term" value="P:Mo-molybdopterin cofactor biosynthetic process"/>
    <property type="evidence" value="ECO:0007669"/>
    <property type="project" value="UniProtKB-UniRule"/>
</dbReference>
<name>A0A318SDT9_9BURK</name>
<dbReference type="InterPro" id="IPR003786">
    <property type="entry name" value="FdhD"/>
</dbReference>
<proteinExistence type="inferred from homology"/>
<dbReference type="AlphaFoldDB" id="A0A318SDT9"/>
<dbReference type="PIRSF" id="PIRSF015626">
    <property type="entry name" value="FdhD"/>
    <property type="match status" value="1"/>
</dbReference>
<protein>
    <recommendedName>
        <fullName evidence="3">Sulfur carrier protein FdhD</fullName>
    </recommendedName>
</protein>
<comment type="subcellular location">
    <subcellularLocation>
        <location evidence="3">Cytoplasm</location>
    </subcellularLocation>
</comment>
<sequence length="295" mass="30979">MTDRTPTFPPDGTALPPALLPAQVQRQRLEAGAVCCADDEDRVANEVPVALVFNGISHAVMMCTPQDLEAFALGFALSEGILDTRAECFGVETRRADCAPAPDGGGDPETPAVEVHLEIASRAFARLKERRRALVGRTGCGVCGIDSLAALDLVPEQVPRPDWLAAFDARTVLAAFDGLAALQPLNAQVGSLHAAGWARPDGTLTDVLEDVGRHNALDKLLGRLAEDGRLGTPGFVVMSSRASYELARKCARLGVPVLATISAPTALAIGIARQAGMQLWGLCRGPRALRYAGGG</sequence>
<dbReference type="OrthoDB" id="3197277at2"/>
<keyword evidence="1 3" id="KW-0963">Cytoplasm</keyword>
<dbReference type="PANTHER" id="PTHR30592:SF1">
    <property type="entry name" value="SULFUR CARRIER PROTEIN FDHD"/>
    <property type="match status" value="1"/>
</dbReference>
<comment type="function">
    <text evidence="3">Required for formate dehydrogenase (FDH) activity. Acts as a sulfur carrier protein that transfers sulfur from IscS to the molybdenum cofactor prior to its insertion into FDH.</text>
</comment>
<reference evidence="4 5" key="1">
    <citation type="submission" date="2018-06" db="EMBL/GenBank/DDBJ databases">
        <title>Genomic Encyclopedia of Type Strains, Phase III (KMG-III): the genomes of soil and plant-associated and newly described type strains.</title>
        <authorList>
            <person name="Whitman W."/>
        </authorList>
    </citation>
    <scope>NUCLEOTIDE SEQUENCE [LARGE SCALE GENOMIC DNA]</scope>
    <source>
        <strain evidence="4 5">CECT 7646</strain>
    </source>
</reference>
<organism evidence="4 5">
    <name type="scientific">Xylophilus ampelinus</name>
    <dbReference type="NCBI Taxonomy" id="54067"/>
    <lineage>
        <taxon>Bacteria</taxon>
        <taxon>Pseudomonadati</taxon>
        <taxon>Pseudomonadota</taxon>
        <taxon>Betaproteobacteria</taxon>
        <taxon>Burkholderiales</taxon>
        <taxon>Xylophilus</taxon>
    </lineage>
</organism>
<evidence type="ECO:0000256" key="1">
    <source>
        <dbReference type="ARBA" id="ARBA00022490"/>
    </source>
</evidence>
<dbReference type="Gene3D" id="3.10.20.10">
    <property type="match status" value="1"/>
</dbReference>
<comment type="caution">
    <text evidence="4">The sequence shown here is derived from an EMBL/GenBank/DDBJ whole genome shotgun (WGS) entry which is preliminary data.</text>
</comment>
<gene>
    <name evidence="3" type="primary">fdhD</name>
    <name evidence="4" type="ORF">DFQ15_1237</name>
</gene>
<feature type="active site" description="Cysteine persulfide intermediate" evidence="3">
    <location>
        <position position="140"/>
    </location>
</feature>
<dbReference type="GO" id="GO:0005737">
    <property type="term" value="C:cytoplasm"/>
    <property type="evidence" value="ECO:0007669"/>
    <property type="project" value="UniProtKB-SubCell"/>
</dbReference>
<keyword evidence="5" id="KW-1185">Reference proteome</keyword>